<dbReference type="InterPro" id="IPR004629">
    <property type="entry name" value="WecG_TagA_CpsF"/>
</dbReference>
<keyword evidence="2 3" id="KW-0808">Transferase</keyword>
<gene>
    <name evidence="3" type="ORF">DL346_11575</name>
</gene>
<dbReference type="EMBL" id="QLUW01000002">
    <property type="protein sequence ID" value="RAP76057.1"/>
    <property type="molecule type" value="Genomic_DNA"/>
</dbReference>
<dbReference type="NCBIfam" id="TIGR00696">
    <property type="entry name" value="wecG_tagA_cpsF"/>
    <property type="match status" value="1"/>
</dbReference>
<evidence type="ECO:0000313" key="3">
    <source>
        <dbReference type="EMBL" id="RAP76057.1"/>
    </source>
</evidence>
<keyword evidence="4" id="KW-1185">Reference proteome</keyword>
<dbReference type="CDD" id="cd06533">
    <property type="entry name" value="Glyco_transf_WecG_TagA"/>
    <property type="match status" value="1"/>
</dbReference>
<reference evidence="3 4" key="1">
    <citation type="submission" date="2018-06" db="EMBL/GenBank/DDBJ databases">
        <title>Paenibacillus montanisoli sp. nov., isolated from mountain area soil.</title>
        <authorList>
            <person name="Wu M."/>
        </authorList>
    </citation>
    <scope>NUCLEOTIDE SEQUENCE [LARGE SCALE GENOMIC DNA]</scope>
    <source>
        <strain evidence="3 4">RA17</strain>
    </source>
</reference>
<dbReference type="Proteomes" id="UP000249260">
    <property type="component" value="Unassembled WGS sequence"/>
</dbReference>
<evidence type="ECO:0000256" key="2">
    <source>
        <dbReference type="ARBA" id="ARBA00022679"/>
    </source>
</evidence>
<evidence type="ECO:0000313" key="4">
    <source>
        <dbReference type="Proteomes" id="UP000249260"/>
    </source>
</evidence>
<dbReference type="RefSeq" id="WP_112882281.1">
    <property type="nucleotide sequence ID" value="NZ_QLUW01000002.1"/>
</dbReference>
<proteinExistence type="predicted"/>
<dbReference type="PANTHER" id="PTHR34136">
    <property type="match status" value="1"/>
</dbReference>
<comment type="caution">
    <text evidence="3">The sequence shown here is derived from an EMBL/GenBank/DDBJ whole genome shotgun (WGS) entry which is preliminary data.</text>
</comment>
<dbReference type="Pfam" id="PF03808">
    <property type="entry name" value="Glyco_tran_WecG"/>
    <property type="match status" value="1"/>
</dbReference>
<dbReference type="PANTHER" id="PTHR34136:SF1">
    <property type="entry name" value="UDP-N-ACETYL-D-MANNOSAMINURONIC ACID TRANSFERASE"/>
    <property type="match status" value="1"/>
</dbReference>
<protein>
    <submittedName>
        <fullName evidence="3">Glycosyltransferase</fullName>
    </submittedName>
</protein>
<accession>A0A328TZS0</accession>
<keyword evidence="1" id="KW-0328">Glycosyltransferase</keyword>
<dbReference type="AlphaFoldDB" id="A0A328TZS0"/>
<evidence type="ECO:0000256" key="1">
    <source>
        <dbReference type="ARBA" id="ARBA00022676"/>
    </source>
</evidence>
<dbReference type="GO" id="GO:0016758">
    <property type="term" value="F:hexosyltransferase activity"/>
    <property type="evidence" value="ECO:0007669"/>
    <property type="project" value="TreeGrafter"/>
</dbReference>
<name>A0A328TZS0_9BACL</name>
<organism evidence="3 4">
    <name type="scientific">Paenibacillus montanisoli</name>
    <dbReference type="NCBI Taxonomy" id="2081970"/>
    <lineage>
        <taxon>Bacteria</taxon>
        <taxon>Bacillati</taxon>
        <taxon>Bacillota</taxon>
        <taxon>Bacilli</taxon>
        <taxon>Bacillales</taxon>
        <taxon>Paenibacillaceae</taxon>
        <taxon>Paenibacillus</taxon>
    </lineage>
</organism>
<dbReference type="OrthoDB" id="9771846at2"/>
<sequence>MTSYSSILGIPVPKLTMEETVERILHVIEENSDELYHVVTLNPEIAMACRHDSHLRSIVDDAGLLTADGIGIVMVSQLKGNPLPERVTGCDLLLRLLDSGPKHTRRVSYYLLGASETTSKLAAEKIERSCPNALVTGRHHGYFGEEEGERIVSEIAKLRPDVLVVALGAPKAEQFIYRYKNRLNAKVAIGVGGSLDIVAGTVKRAPAIWRKWNLEWLFRLLNQPSRWRRQLLLPRFAVSALVFRDKR</sequence>